<dbReference type="Pfam" id="PF04055">
    <property type="entry name" value="Radical_SAM"/>
    <property type="match status" value="1"/>
</dbReference>
<dbReference type="InterPro" id="IPR007197">
    <property type="entry name" value="rSAM"/>
</dbReference>
<organism evidence="8 9">
    <name type="scientific">Candidatus Portnoybacteria bacterium CG10_big_fil_rev_8_21_14_0_10_38_18</name>
    <dbReference type="NCBI Taxonomy" id="1974813"/>
    <lineage>
        <taxon>Bacteria</taxon>
        <taxon>Candidatus Portnoyibacteriota</taxon>
    </lineage>
</organism>
<dbReference type="PANTHER" id="PTHR30352">
    <property type="entry name" value="PYRUVATE FORMATE-LYASE-ACTIVATING ENZYME"/>
    <property type="match status" value="1"/>
</dbReference>
<keyword evidence="4" id="KW-0479">Metal-binding</keyword>
<proteinExistence type="predicted"/>
<dbReference type="NCBIfam" id="TIGR02495">
    <property type="entry name" value="NrdG2"/>
    <property type="match status" value="1"/>
</dbReference>
<reference evidence="9" key="1">
    <citation type="submission" date="2017-09" db="EMBL/GenBank/DDBJ databases">
        <title>Depth-based differentiation of microbial function through sediment-hosted aquifers and enrichment of novel symbionts in the deep terrestrial subsurface.</title>
        <authorList>
            <person name="Probst A.J."/>
            <person name="Ladd B."/>
            <person name="Jarett J.K."/>
            <person name="Geller-Mcgrath D.E."/>
            <person name="Sieber C.M.K."/>
            <person name="Emerson J.B."/>
            <person name="Anantharaman K."/>
            <person name="Thomas B.C."/>
            <person name="Malmstrom R."/>
            <person name="Stieglmeier M."/>
            <person name="Klingl A."/>
            <person name="Woyke T."/>
            <person name="Ryan C.M."/>
            <person name="Banfield J.F."/>
        </authorList>
    </citation>
    <scope>NUCLEOTIDE SEQUENCE [LARGE SCALE GENOMIC DNA]</scope>
</reference>
<evidence type="ECO:0000259" key="7">
    <source>
        <dbReference type="PROSITE" id="PS51918"/>
    </source>
</evidence>
<gene>
    <name evidence="8" type="ORF">COU82_01220</name>
</gene>
<dbReference type="AlphaFoldDB" id="A0A2M8KCH0"/>
<dbReference type="GO" id="GO:0051539">
    <property type="term" value="F:4 iron, 4 sulfur cluster binding"/>
    <property type="evidence" value="ECO:0007669"/>
    <property type="project" value="UniProtKB-KW"/>
</dbReference>
<evidence type="ECO:0000256" key="2">
    <source>
        <dbReference type="ARBA" id="ARBA00022485"/>
    </source>
</evidence>
<evidence type="ECO:0000313" key="8">
    <source>
        <dbReference type="EMBL" id="PJE57621.1"/>
    </source>
</evidence>
<accession>A0A2M8KCH0</accession>
<dbReference type="Proteomes" id="UP000231648">
    <property type="component" value="Unassembled WGS sequence"/>
</dbReference>
<dbReference type="CDD" id="cd01335">
    <property type="entry name" value="Radical_SAM"/>
    <property type="match status" value="1"/>
</dbReference>
<evidence type="ECO:0000256" key="3">
    <source>
        <dbReference type="ARBA" id="ARBA00022691"/>
    </source>
</evidence>
<dbReference type="InterPro" id="IPR058240">
    <property type="entry name" value="rSAM_sf"/>
</dbReference>
<comment type="caution">
    <text evidence="8">The sequence shown here is derived from an EMBL/GenBank/DDBJ whole genome shotgun (WGS) entry which is preliminary data.</text>
</comment>
<keyword evidence="2" id="KW-0004">4Fe-4S</keyword>
<evidence type="ECO:0000256" key="4">
    <source>
        <dbReference type="ARBA" id="ARBA00022723"/>
    </source>
</evidence>
<dbReference type="InterPro" id="IPR006638">
    <property type="entry name" value="Elp3/MiaA/NifB-like_rSAM"/>
</dbReference>
<evidence type="ECO:0000256" key="1">
    <source>
        <dbReference type="ARBA" id="ARBA00001966"/>
    </source>
</evidence>
<dbReference type="GO" id="GO:0046872">
    <property type="term" value="F:metal ion binding"/>
    <property type="evidence" value="ECO:0007669"/>
    <property type="project" value="UniProtKB-KW"/>
</dbReference>
<dbReference type="Gene3D" id="3.20.20.70">
    <property type="entry name" value="Aldolase class I"/>
    <property type="match status" value="1"/>
</dbReference>
<dbReference type="SFLD" id="SFLDG01094">
    <property type="entry name" value="Uncharacterised_Radical_SAM_Su"/>
    <property type="match status" value="1"/>
</dbReference>
<dbReference type="SFLD" id="SFLDG01067">
    <property type="entry name" value="SPASM/twitch_domain_containing"/>
    <property type="match status" value="1"/>
</dbReference>
<dbReference type="PROSITE" id="PS51918">
    <property type="entry name" value="RADICAL_SAM"/>
    <property type="match status" value="1"/>
</dbReference>
<comment type="cofactor">
    <cofactor evidence="1">
        <name>[4Fe-4S] cluster</name>
        <dbReference type="ChEBI" id="CHEBI:49883"/>
    </cofactor>
</comment>
<sequence>MKIGGLQKLTLIDYPGKIAATVFLFGCNFKCPFCQNPELVDTKKVNNQQEISEKEFFDFLDSKKGLIDGICITGGEPTFQLDLIDFIKKIKNKGFLIKLDTNGSNPEILEKLIKENLLDFIAMDIKSSQNNYSKAAGVKVDLGKINKSIDLIKNSNIDYEFRTTVVPGLVGKKDIEEIGKWLKGTKNFALQQFQNKKVLDKEFEKIQPYSEETLKEFKKMLEKNIKKVELRI</sequence>
<dbReference type="EMBL" id="PFDX01000012">
    <property type="protein sequence ID" value="PJE57621.1"/>
    <property type="molecule type" value="Genomic_DNA"/>
</dbReference>
<evidence type="ECO:0000313" key="9">
    <source>
        <dbReference type="Proteomes" id="UP000231648"/>
    </source>
</evidence>
<protein>
    <submittedName>
        <fullName evidence="8">Anaerobic ribonucleoside-triphosphate reductase activating protein</fullName>
    </submittedName>
</protein>
<evidence type="ECO:0000256" key="6">
    <source>
        <dbReference type="ARBA" id="ARBA00023014"/>
    </source>
</evidence>
<dbReference type="InterPro" id="IPR012840">
    <property type="entry name" value="NrdG2"/>
</dbReference>
<dbReference type="PANTHER" id="PTHR30352:SF13">
    <property type="entry name" value="GLYCYL-RADICAL ENZYME ACTIVATING ENZYME YJJW-RELATED"/>
    <property type="match status" value="1"/>
</dbReference>
<dbReference type="SUPFAM" id="SSF102114">
    <property type="entry name" value="Radical SAM enzymes"/>
    <property type="match status" value="1"/>
</dbReference>
<name>A0A2M8KCH0_9BACT</name>
<dbReference type="SMART" id="SM00729">
    <property type="entry name" value="Elp3"/>
    <property type="match status" value="1"/>
</dbReference>
<keyword evidence="5" id="KW-0408">Iron</keyword>
<feature type="domain" description="Radical SAM core" evidence="7">
    <location>
        <begin position="12"/>
        <end position="231"/>
    </location>
</feature>
<dbReference type="InterPro" id="IPR034457">
    <property type="entry name" value="Organic_radical-activating"/>
</dbReference>
<evidence type="ECO:0000256" key="5">
    <source>
        <dbReference type="ARBA" id="ARBA00023004"/>
    </source>
</evidence>
<dbReference type="InterPro" id="IPR013785">
    <property type="entry name" value="Aldolase_TIM"/>
</dbReference>
<keyword evidence="6" id="KW-0411">Iron-sulfur</keyword>
<dbReference type="GO" id="GO:0003824">
    <property type="term" value="F:catalytic activity"/>
    <property type="evidence" value="ECO:0007669"/>
    <property type="project" value="InterPro"/>
</dbReference>
<keyword evidence="3" id="KW-0949">S-adenosyl-L-methionine</keyword>
<dbReference type="SFLD" id="SFLDS00029">
    <property type="entry name" value="Radical_SAM"/>
    <property type="match status" value="1"/>
</dbReference>